<evidence type="ECO:0000256" key="1">
    <source>
        <dbReference type="ARBA" id="ARBA00008416"/>
    </source>
</evidence>
<reference evidence="7 8" key="1">
    <citation type="submission" date="2018-05" db="EMBL/GenBank/DDBJ databases">
        <title>Complete genome sequence of Massilia oculi sp. nov. CCUG 43427T (=DSM 26321T), the type strain of M. oculi, and comparison with genome sequences of other Massilia strains.</title>
        <authorList>
            <person name="Zhu B."/>
        </authorList>
    </citation>
    <scope>NUCLEOTIDE SEQUENCE [LARGE SCALE GENOMIC DNA]</scope>
    <source>
        <strain evidence="7 8">CCUG 43427</strain>
    </source>
</reference>
<dbReference type="InterPro" id="IPR003829">
    <property type="entry name" value="Pirin_N_dom"/>
</dbReference>
<dbReference type="InterPro" id="IPR014710">
    <property type="entry name" value="RmlC-like_jellyroll"/>
</dbReference>
<feature type="binding site" evidence="2">
    <location>
        <position position="58"/>
    </location>
    <ligand>
        <name>Fe cation</name>
        <dbReference type="ChEBI" id="CHEBI:24875"/>
    </ligand>
</feature>
<name>A0A2S2DMG0_9BURK</name>
<keyword evidence="2" id="KW-0408">Iron</keyword>
<accession>A0A2S2DMG0</accession>
<comment type="similarity">
    <text evidence="1 3">Belongs to the pirin family.</text>
</comment>
<evidence type="ECO:0008006" key="9">
    <source>
        <dbReference type="Google" id="ProtNLM"/>
    </source>
</evidence>
<dbReference type="KEGG" id="mtim:DIR46_20230"/>
<dbReference type="PANTHER" id="PTHR13903:SF8">
    <property type="entry name" value="PIRIN"/>
    <property type="match status" value="1"/>
</dbReference>
<keyword evidence="2" id="KW-0479">Metal-binding</keyword>
<evidence type="ECO:0000256" key="3">
    <source>
        <dbReference type="RuleBase" id="RU003457"/>
    </source>
</evidence>
<feature type="compositionally biased region" description="Basic and acidic residues" evidence="4">
    <location>
        <begin position="273"/>
        <end position="282"/>
    </location>
</feature>
<dbReference type="PIRSF" id="PIRSF006232">
    <property type="entry name" value="Pirin"/>
    <property type="match status" value="1"/>
</dbReference>
<evidence type="ECO:0000313" key="8">
    <source>
        <dbReference type="Proteomes" id="UP000245820"/>
    </source>
</evidence>
<dbReference type="Pfam" id="PF05726">
    <property type="entry name" value="Pirin_C"/>
    <property type="match status" value="1"/>
</dbReference>
<dbReference type="CDD" id="cd02909">
    <property type="entry name" value="cupin_pirin_N"/>
    <property type="match status" value="1"/>
</dbReference>
<protein>
    <recommendedName>
        <fullName evidence="9">Pirin family protein</fullName>
    </recommendedName>
</protein>
<dbReference type="InterPro" id="IPR012093">
    <property type="entry name" value="Pirin"/>
</dbReference>
<evidence type="ECO:0000259" key="6">
    <source>
        <dbReference type="Pfam" id="PF05726"/>
    </source>
</evidence>
<sequence>MIDMIIEQRRRNLGGSFEVGRVLPFAKRRMVGPFIFFDHIGPLDLAPGIDRSVDVRAHPHIGLSTVTYLFSGRIMHRDSLGVEQEIHPHEVNWMTAGSGITHSERFEHARAHGDHLHGIQAWVALPNGMEEIAPSFSHHSGADLPQWQDGGVTGQLIAGSAYGLSAAAKTCSPLFYAHLDMQPGSTAEIPGGYKERALYIATGAVELDGMRHESGRMLVLGAAASRVKALEHATVMVLGGEPVGERHLYWNFVSSSKDRLAQAAADWQAGRMKLPDADDKEFTPLPDAPPPPVAGDGAAVDRASPL</sequence>
<dbReference type="Proteomes" id="UP000245820">
    <property type="component" value="Chromosome"/>
</dbReference>
<dbReference type="RefSeq" id="WP_109346851.1">
    <property type="nucleotide sequence ID" value="NZ_CP029343.1"/>
</dbReference>
<dbReference type="OrthoDB" id="321327at2"/>
<feature type="binding site" evidence="2">
    <location>
        <position position="102"/>
    </location>
    <ligand>
        <name>Fe cation</name>
        <dbReference type="ChEBI" id="CHEBI:24875"/>
    </ligand>
</feature>
<proteinExistence type="inferred from homology"/>
<keyword evidence="8" id="KW-1185">Reference proteome</keyword>
<feature type="region of interest" description="Disordered" evidence="4">
    <location>
        <begin position="272"/>
        <end position="306"/>
    </location>
</feature>
<comment type="cofactor">
    <cofactor evidence="2">
        <name>Fe cation</name>
        <dbReference type="ChEBI" id="CHEBI:24875"/>
    </cofactor>
    <text evidence="2">Binds 1 Fe cation per subunit.</text>
</comment>
<dbReference type="GO" id="GO:0046872">
    <property type="term" value="F:metal ion binding"/>
    <property type="evidence" value="ECO:0007669"/>
    <property type="project" value="UniProtKB-KW"/>
</dbReference>
<dbReference type="EMBL" id="CP029343">
    <property type="protein sequence ID" value="AWL06534.1"/>
    <property type="molecule type" value="Genomic_DNA"/>
</dbReference>
<evidence type="ECO:0000259" key="5">
    <source>
        <dbReference type="Pfam" id="PF02678"/>
    </source>
</evidence>
<dbReference type="CDD" id="cd02247">
    <property type="entry name" value="cupin_pirin_C"/>
    <property type="match status" value="1"/>
</dbReference>
<feature type="binding site" evidence="2">
    <location>
        <position position="104"/>
    </location>
    <ligand>
        <name>Fe cation</name>
        <dbReference type="ChEBI" id="CHEBI:24875"/>
    </ligand>
</feature>
<dbReference type="SUPFAM" id="SSF51182">
    <property type="entry name" value="RmlC-like cupins"/>
    <property type="match status" value="1"/>
</dbReference>
<feature type="domain" description="Pirin C-terminal" evidence="6">
    <location>
        <begin position="176"/>
        <end position="272"/>
    </location>
</feature>
<evidence type="ECO:0000256" key="4">
    <source>
        <dbReference type="SAM" id="MobiDB-lite"/>
    </source>
</evidence>
<dbReference type="Gene3D" id="2.60.120.10">
    <property type="entry name" value="Jelly Rolls"/>
    <property type="match status" value="2"/>
</dbReference>
<dbReference type="AlphaFoldDB" id="A0A2S2DMG0"/>
<evidence type="ECO:0000256" key="2">
    <source>
        <dbReference type="PIRSR" id="PIRSR006232-1"/>
    </source>
</evidence>
<organism evidence="7 8">
    <name type="scientific">Massilia oculi</name>
    <dbReference type="NCBI Taxonomy" id="945844"/>
    <lineage>
        <taxon>Bacteria</taxon>
        <taxon>Pseudomonadati</taxon>
        <taxon>Pseudomonadota</taxon>
        <taxon>Betaproteobacteria</taxon>
        <taxon>Burkholderiales</taxon>
        <taxon>Oxalobacteraceae</taxon>
        <taxon>Telluria group</taxon>
        <taxon>Massilia</taxon>
    </lineage>
</organism>
<gene>
    <name evidence="7" type="ORF">DIR46_20230</name>
</gene>
<evidence type="ECO:0000313" key="7">
    <source>
        <dbReference type="EMBL" id="AWL06534.1"/>
    </source>
</evidence>
<dbReference type="InterPro" id="IPR008778">
    <property type="entry name" value="Pirin_C_dom"/>
</dbReference>
<dbReference type="Pfam" id="PF02678">
    <property type="entry name" value="Pirin"/>
    <property type="match status" value="1"/>
</dbReference>
<dbReference type="InterPro" id="IPR011051">
    <property type="entry name" value="RmlC_Cupin_sf"/>
</dbReference>
<feature type="binding site" evidence="2">
    <location>
        <position position="60"/>
    </location>
    <ligand>
        <name>Fe cation</name>
        <dbReference type="ChEBI" id="CHEBI:24875"/>
    </ligand>
</feature>
<feature type="domain" description="Pirin N-terminal" evidence="5">
    <location>
        <begin position="18"/>
        <end position="123"/>
    </location>
</feature>
<dbReference type="PANTHER" id="PTHR13903">
    <property type="entry name" value="PIRIN-RELATED"/>
    <property type="match status" value="1"/>
</dbReference>
<feature type="compositionally biased region" description="Low complexity" evidence="4">
    <location>
        <begin position="294"/>
        <end position="306"/>
    </location>
</feature>